<dbReference type="PANTHER" id="PTHR39189">
    <property type="entry name" value="UPF0173 METAL-DEPENDENT HYDROLASE YTKL"/>
    <property type="match status" value="1"/>
</dbReference>
<dbReference type="PATRIC" id="fig|1641875.4.peg.2478"/>
<evidence type="ECO:0000313" key="2">
    <source>
        <dbReference type="EMBL" id="KRS10754.1"/>
    </source>
</evidence>
<dbReference type="PANTHER" id="PTHR39189:SF1">
    <property type="entry name" value="UPF0173 METAL-DEPENDENT HYDROLASE YTKL"/>
    <property type="match status" value="1"/>
</dbReference>
<reference evidence="2 3" key="1">
    <citation type="submission" date="2015-04" db="EMBL/GenBank/DDBJ databases">
        <title>The draft genome sequence of Roseovarius sp.R12b.</title>
        <authorList>
            <person name="Li G."/>
            <person name="Lai Q."/>
            <person name="Shao Z."/>
            <person name="Yan P."/>
        </authorList>
    </citation>
    <scope>NUCLEOTIDE SEQUENCE [LARGE SCALE GENOMIC DNA]</scope>
    <source>
        <strain evidence="2 3">R12B</strain>
    </source>
</reference>
<dbReference type="SUPFAM" id="SSF56281">
    <property type="entry name" value="Metallo-hydrolase/oxidoreductase"/>
    <property type="match status" value="1"/>
</dbReference>
<name>A0A0T5NPD0_9RHOB</name>
<dbReference type="RefSeq" id="WP_057796471.1">
    <property type="nucleotide sequence ID" value="NZ_LAXJ01000027.1"/>
</dbReference>
<accession>A0A0T5NPD0</accession>
<proteinExistence type="predicted"/>
<dbReference type="AlphaFoldDB" id="A0A0T5NPD0"/>
<keyword evidence="3" id="KW-1185">Reference proteome</keyword>
<comment type="caution">
    <text evidence="2">The sequence shown here is derived from an EMBL/GenBank/DDBJ whole genome shotgun (WGS) entry which is preliminary data.</text>
</comment>
<dbReference type="Pfam" id="PF13483">
    <property type="entry name" value="Lactamase_B_3"/>
    <property type="match status" value="1"/>
</dbReference>
<keyword evidence="2" id="KW-0378">Hydrolase</keyword>
<dbReference type="InterPro" id="IPR036866">
    <property type="entry name" value="RibonucZ/Hydroxyglut_hydro"/>
</dbReference>
<keyword evidence="1" id="KW-0732">Signal</keyword>
<dbReference type="OrthoDB" id="7343000at2"/>
<organism evidence="2 3">
    <name type="scientific">Roseovarius atlanticus</name>
    <dbReference type="NCBI Taxonomy" id="1641875"/>
    <lineage>
        <taxon>Bacteria</taxon>
        <taxon>Pseudomonadati</taxon>
        <taxon>Pseudomonadota</taxon>
        <taxon>Alphaproteobacteria</taxon>
        <taxon>Rhodobacterales</taxon>
        <taxon>Roseobacteraceae</taxon>
        <taxon>Roseovarius</taxon>
    </lineage>
</organism>
<gene>
    <name evidence="2" type="ORF">XM53_19685</name>
</gene>
<protein>
    <submittedName>
        <fullName evidence="2">Zn-dependent hydrolase</fullName>
    </submittedName>
</protein>
<evidence type="ECO:0000313" key="3">
    <source>
        <dbReference type="Proteomes" id="UP000051295"/>
    </source>
</evidence>
<dbReference type="STRING" id="1641875.XM53_19685"/>
<dbReference type="EMBL" id="LAXJ01000027">
    <property type="protein sequence ID" value="KRS10754.1"/>
    <property type="molecule type" value="Genomic_DNA"/>
</dbReference>
<evidence type="ECO:0000256" key="1">
    <source>
        <dbReference type="SAM" id="SignalP"/>
    </source>
</evidence>
<sequence>MVRLAVLLAALATTPVLVQEGAAQEAQRKPSHCLSIAQSAPGLDYVQKASFRDPVPQDRVRLQYIAHASFLIQAHSGTSAVTDFTGFIGNVDFLPDVVTMNHAHETHWTPFPDPGIPNVLPGWGEEHGAGIDHYLDLGDMVIRNVSTDIRSRYGAPAEPEGNSIFVFETAGLCIGHLGHLHHMPTDEQFAALGRVDVLLAPVDGGYTLPLPRMIETVKRLRSSIVIPMHWFGDGTLQAFLAAMEEEFAVVRTEDSALTVSLDTLPGQPTVMVLRPGWLREPD</sequence>
<dbReference type="GO" id="GO:0016787">
    <property type="term" value="F:hydrolase activity"/>
    <property type="evidence" value="ECO:0007669"/>
    <property type="project" value="UniProtKB-KW"/>
</dbReference>
<dbReference type="Gene3D" id="3.60.15.10">
    <property type="entry name" value="Ribonuclease Z/Hydroxyacylglutathione hydrolase-like"/>
    <property type="match status" value="1"/>
</dbReference>
<feature type="chain" id="PRO_5006663773" evidence="1">
    <location>
        <begin position="19"/>
        <end position="282"/>
    </location>
</feature>
<dbReference type="Proteomes" id="UP000051295">
    <property type="component" value="Unassembled WGS sequence"/>
</dbReference>
<feature type="signal peptide" evidence="1">
    <location>
        <begin position="1"/>
        <end position="18"/>
    </location>
</feature>